<dbReference type="AlphaFoldDB" id="A0A0J9X3Z6"/>
<evidence type="ECO:0000256" key="1">
    <source>
        <dbReference type="SAM" id="Phobius"/>
    </source>
</evidence>
<keyword evidence="1" id="KW-0472">Membrane</keyword>
<protein>
    <submittedName>
        <fullName evidence="2">Uncharacterized protein</fullName>
    </submittedName>
</protein>
<feature type="transmembrane region" description="Helical" evidence="1">
    <location>
        <begin position="12"/>
        <end position="29"/>
    </location>
</feature>
<dbReference type="EMBL" id="CCBN010000002">
    <property type="protein sequence ID" value="CDO52109.1"/>
    <property type="molecule type" value="Genomic_DNA"/>
</dbReference>
<keyword evidence="1" id="KW-1133">Transmembrane helix</keyword>
<name>A0A0J9X3Z6_GEOCN</name>
<evidence type="ECO:0000313" key="3">
    <source>
        <dbReference type="Proteomes" id="UP000242525"/>
    </source>
</evidence>
<reference evidence="2" key="1">
    <citation type="submission" date="2014-03" db="EMBL/GenBank/DDBJ databases">
        <authorList>
            <person name="Casaregola S."/>
        </authorList>
    </citation>
    <scope>NUCLEOTIDE SEQUENCE [LARGE SCALE GENOMIC DNA]</scope>
    <source>
        <strain evidence="2">CLIB 918</strain>
    </source>
</reference>
<keyword evidence="1" id="KW-0812">Transmembrane</keyword>
<proteinExistence type="predicted"/>
<dbReference type="STRING" id="1173061.A0A0J9X3Z6"/>
<keyword evidence="3" id="KW-1185">Reference proteome</keyword>
<dbReference type="Proteomes" id="UP000242525">
    <property type="component" value="Unassembled WGS sequence"/>
</dbReference>
<sequence>MIKDTLNDVSPYQIMGVLGLLVVLAYQVIQYQVRARALRLEKQKVKEIYGDEDFKFQVKSVGNDFDWTKENPRAYRPFKKGPYNLTMGIKNISDEDWLLVENTYLKSTNERQKILEDEYKAGKTLISNPDGADGVNEFYDVALDYMMQRYPMYFYGKPNEPGYIYNAIRNESIFKTSAQYNGNLRLLIKTLSRHLEEDFLIMKKSDKDDEYYLRGGAFVFPSGLDPSKKANLSLQDIHGPVPYYKEKIQKSMDKFFQRFKIGTFVMRINWTCQAHTHRYAVGLNHAYNNEEKPEVLKAENLDFENGVFLRNERQCLTRLPKSKVIVFTIRTYLTPIAQLKREGETGLDLASAIENLPPTTAIYKTSTVWGQAIIDYIRNY</sequence>
<dbReference type="InterPro" id="IPR021848">
    <property type="entry name" value="HODM_asu-like"/>
</dbReference>
<gene>
    <name evidence="2" type="ORF">BN980_GECA02s05983g</name>
</gene>
<accession>A0A0J9X3Z6</accession>
<dbReference type="Pfam" id="PF11927">
    <property type="entry name" value="HODM_asu-like"/>
    <property type="match status" value="1"/>
</dbReference>
<comment type="caution">
    <text evidence="2">The sequence shown here is derived from an EMBL/GenBank/DDBJ whole genome shotgun (WGS) entry which is preliminary data.</text>
</comment>
<organism evidence="2 3">
    <name type="scientific">Geotrichum candidum</name>
    <name type="common">Oospora lactis</name>
    <name type="synonym">Dipodascus geotrichum</name>
    <dbReference type="NCBI Taxonomy" id="1173061"/>
    <lineage>
        <taxon>Eukaryota</taxon>
        <taxon>Fungi</taxon>
        <taxon>Dikarya</taxon>
        <taxon>Ascomycota</taxon>
        <taxon>Saccharomycotina</taxon>
        <taxon>Dipodascomycetes</taxon>
        <taxon>Dipodascales</taxon>
        <taxon>Dipodascaceae</taxon>
        <taxon>Geotrichum</taxon>
    </lineage>
</organism>
<evidence type="ECO:0000313" key="2">
    <source>
        <dbReference type="EMBL" id="CDO52109.1"/>
    </source>
</evidence>
<dbReference type="OrthoDB" id="5043642at2759"/>